<keyword evidence="2" id="KW-1185">Reference proteome</keyword>
<gene>
    <name evidence="1" type="ORF">P691DRAFT_635349</name>
</gene>
<protein>
    <submittedName>
        <fullName evidence="1">Uncharacterized protein</fullName>
    </submittedName>
</protein>
<reference evidence="1" key="1">
    <citation type="submission" date="2020-11" db="EMBL/GenBank/DDBJ databases">
        <authorList>
            <consortium name="DOE Joint Genome Institute"/>
            <person name="Ahrendt S."/>
            <person name="Riley R."/>
            <person name="Andreopoulos W."/>
            <person name="Labutti K."/>
            <person name="Pangilinan J."/>
            <person name="Ruiz-Duenas F.J."/>
            <person name="Barrasa J.M."/>
            <person name="Sanchez-Garcia M."/>
            <person name="Camarero S."/>
            <person name="Miyauchi S."/>
            <person name="Serrano A."/>
            <person name="Linde D."/>
            <person name="Babiker R."/>
            <person name="Drula E."/>
            <person name="Ayuso-Fernandez I."/>
            <person name="Pacheco R."/>
            <person name="Padilla G."/>
            <person name="Ferreira P."/>
            <person name="Barriuso J."/>
            <person name="Kellner H."/>
            <person name="Castanera R."/>
            <person name="Alfaro M."/>
            <person name="Ramirez L."/>
            <person name="Pisabarro A.G."/>
            <person name="Kuo A."/>
            <person name="Tritt A."/>
            <person name="Lipzen A."/>
            <person name="He G."/>
            <person name="Yan M."/>
            <person name="Ng V."/>
            <person name="Cullen D."/>
            <person name="Martin F."/>
            <person name="Rosso M.-N."/>
            <person name="Henrissat B."/>
            <person name="Hibbett D."/>
            <person name="Martinez A.T."/>
            <person name="Grigoriev I.V."/>
        </authorList>
    </citation>
    <scope>NUCLEOTIDE SEQUENCE</scope>
    <source>
        <strain evidence="1">MF-IS2</strain>
    </source>
</reference>
<comment type="caution">
    <text evidence="1">The sequence shown here is derived from an EMBL/GenBank/DDBJ whole genome shotgun (WGS) entry which is preliminary data.</text>
</comment>
<dbReference type="EMBL" id="MU151674">
    <property type="protein sequence ID" value="KAF9442242.1"/>
    <property type="molecule type" value="Genomic_DNA"/>
</dbReference>
<evidence type="ECO:0000313" key="1">
    <source>
        <dbReference type="EMBL" id="KAF9442242.1"/>
    </source>
</evidence>
<dbReference type="AlphaFoldDB" id="A0A9P5X2M8"/>
<name>A0A9P5X2M8_9AGAR</name>
<dbReference type="OrthoDB" id="3230070at2759"/>
<evidence type="ECO:0000313" key="2">
    <source>
        <dbReference type="Proteomes" id="UP000807342"/>
    </source>
</evidence>
<proteinExistence type="predicted"/>
<feature type="non-terminal residue" evidence="1">
    <location>
        <position position="1"/>
    </location>
</feature>
<dbReference type="Proteomes" id="UP000807342">
    <property type="component" value="Unassembled WGS sequence"/>
</dbReference>
<sequence length="68" mass="7880">LGRLFQCHAGHNYFGDFYRSHMPSETVSCPCREDPQTRGHILCVCPTYEKHRQILRDISDALCPPDFL</sequence>
<organism evidence="1 2">
    <name type="scientific">Macrolepiota fuliginosa MF-IS2</name>
    <dbReference type="NCBI Taxonomy" id="1400762"/>
    <lineage>
        <taxon>Eukaryota</taxon>
        <taxon>Fungi</taxon>
        <taxon>Dikarya</taxon>
        <taxon>Basidiomycota</taxon>
        <taxon>Agaricomycotina</taxon>
        <taxon>Agaricomycetes</taxon>
        <taxon>Agaricomycetidae</taxon>
        <taxon>Agaricales</taxon>
        <taxon>Agaricineae</taxon>
        <taxon>Agaricaceae</taxon>
        <taxon>Macrolepiota</taxon>
    </lineage>
</organism>
<accession>A0A9P5X2M8</accession>
<feature type="non-terminal residue" evidence="1">
    <location>
        <position position="68"/>
    </location>
</feature>